<proteinExistence type="predicted"/>
<dbReference type="EMBL" id="LUKF01000002">
    <property type="protein sequence ID" value="KYG70198.1"/>
    <property type="molecule type" value="Genomic_DNA"/>
</dbReference>
<reference evidence="1 2" key="1">
    <citation type="submission" date="2016-03" db="EMBL/GenBank/DDBJ databases">
        <authorList>
            <person name="Ploux O."/>
        </authorList>
    </citation>
    <scope>NUCLEOTIDE SEQUENCE [LARGE SCALE GENOMIC DNA]</scope>
    <source>
        <strain evidence="1 2">BER2</strain>
    </source>
</reference>
<evidence type="ECO:0000313" key="1">
    <source>
        <dbReference type="EMBL" id="KYG70198.1"/>
    </source>
</evidence>
<protein>
    <submittedName>
        <fullName evidence="1">Uncharacterized protein</fullName>
    </submittedName>
</protein>
<name>A0A150WUK9_BDEBC</name>
<accession>A0A150WUK9</accession>
<sequence length="67" mass="7733">MVVDLKLERILIRVLGIGKMKARVVDVERLNGDVEMKTEDVFCCSARFVLEIKKALLLKGFFVFFLE</sequence>
<organism evidence="1 2">
    <name type="scientific">Bdellovibrio bacteriovorus</name>
    <dbReference type="NCBI Taxonomy" id="959"/>
    <lineage>
        <taxon>Bacteria</taxon>
        <taxon>Pseudomonadati</taxon>
        <taxon>Bdellovibrionota</taxon>
        <taxon>Bdellovibrionia</taxon>
        <taxon>Bdellovibrionales</taxon>
        <taxon>Pseudobdellovibrionaceae</taxon>
        <taxon>Bdellovibrio</taxon>
    </lineage>
</organism>
<gene>
    <name evidence="1" type="ORF">AZI85_13685</name>
</gene>
<evidence type="ECO:0000313" key="2">
    <source>
        <dbReference type="Proteomes" id="UP000075391"/>
    </source>
</evidence>
<comment type="caution">
    <text evidence="1">The sequence shown here is derived from an EMBL/GenBank/DDBJ whole genome shotgun (WGS) entry which is preliminary data.</text>
</comment>
<dbReference type="Proteomes" id="UP000075391">
    <property type="component" value="Unassembled WGS sequence"/>
</dbReference>
<dbReference type="AlphaFoldDB" id="A0A150WUK9"/>